<keyword evidence="1 4" id="KW-0808">Transferase</keyword>
<organism evidence="4 5">
    <name type="scientific">Streptomyces rishiriensis</name>
    <dbReference type="NCBI Taxonomy" id="68264"/>
    <lineage>
        <taxon>Bacteria</taxon>
        <taxon>Bacillati</taxon>
        <taxon>Actinomycetota</taxon>
        <taxon>Actinomycetes</taxon>
        <taxon>Kitasatosporales</taxon>
        <taxon>Streptomycetaceae</taxon>
        <taxon>Streptomyces</taxon>
    </lineage>
</organism>
<gene>
    <name evidence="4" type="ORF">QF030_007182</name>
</gene>
<evidence type="ECO:0000313" key="4">
    <source>
        <dbReference type="EMBL" id="MDQ0585004.1"/>
    </source>
</evidence>
<dbReference type="Gene3D" id="3.40.50.2000">
    <property type="entry name" value="Glycogen Phosphorylase B"/>
    <property type="match status" value="2"/>
</dbReference>
<sequence>MRVAIMTAGSRGDVAPFTGLGHGLVRAGHEVTLVTHARFAPLVAGSGVGFHALPLDPRAELESERGRGLHRSTTGPGKLLRVARMARSLVGRMTDDLLAAAHANDVLLLSASVAPLGHTIAEGLSLPSLALFLQPVAPTREFAPPLLGGGSWGAVGNRLAGYGVGMAVEQIFAPVVPGVRARLGLPAVRRPGIDPGGRARRCRPVLHGFSPLVVPRPRDWRAELDVTGYWWPYDRETRLPDALREFLDAGPPPVFVGLGSATVPDPRGLSAEIVRALRRAGLRGVIQRGWAGLAADGDDMLTVDEVPHALLFPETAAVVHHCGAGTTAAGVRAGVPAVPVPIQFDESFWADRLVRLGVAPSAVPLRRLTADTLTTALLRATREPGFARRARGLGLRVGEENGTARVVAVVDRLENGDGRPHSA</sequence>
<accession>A0ABU0P0W6</accession>
<feature type="domain" description="Glycosyltransferase family 28 N-terminal" evidence="2">
    <location>
        <begin position="3"/>
        <end position="141"/>
    </location>
</feature>
<evidence type="ECO:0000256" key="1">
    <source>
        <dbReference type="ARBA" id="ARBA00022679"/>
    </source>
</evidence>
<dbReference type="InterPro" id="IPR002213">
    <property type="entry name" value="UDP_glucos_trans"/>
</dbReference>
<comment type="caution">
    <text evidence="4">The sequence shown here is derived from an EMBL/GenBank/DDBJ whole genome shotgun (WGS) entry which is preliminary data.</text>
</comment>
<dbReference type="Pfam" id="PF03033">
    <property type="entry name" value="Glyco_transf_28"/>
    <property type="match status" value="1"/>
</dbReference>
<dbReference type="SUPFAM" id="SSF53756">
    <property type="entry name" value="UDP-Glycosyltransferase/glycogen phosphorylase"/>
    <property type="match status" value="1"/>
</dbReference>
<dbReference type="Proteomes" id="UP001230654">
    <property type="component" value="Unassembled WGS sequence"/>
</dbReference>
<reference evidence="4 5" key="1">
    <citation type="submission" date="2023-07" db="EMBL/GenBank/DDBJ databases">
        <title>Comparative genomics of wheat-associated soil bacteria to identify genetic determinants of phenazine resistance.</title>
        <authorList>
            <person name="Mouncey N."/>
        </authorList>
    </citation>
    <scope>NUCLEOTIDE SEQUENCE [LARGE SCALE GENOMIC DNA]</scope>
    <source>
        <strain evidence="4 5">B2I6</strain>
    </source>
</reference>
<evidence type="ECO:0000259" key="2">
    <source>
        <dbReference type="Pfam" id="PF03033"/>
    </source>
</evidence>
<evidence type="ECO:0000259" key="3">
    <source>
        <dbReference type="Pfam" id="PF06722"/>
    </source>
</evidence>
<protein>
    <submittedName>
        <fullName evidence="4">Sterol 3beta-glucosyltransferase</fullName>
        <ecNumber evidence="4">2.4.1.173</ecNumber>
    </submittedName>
</protein>
<dbReference type="InterPro" id="IPR010610">
    <property type="entry name" value="EryCIII-like_C"/>
</dbReference>
<keyword evidence="4" id="KW-0328">Glycosyltransferase</keyword>
<dbReference type="InterPro" id="IPR004276">
    <property type="entry name" value="GlycoTrans_28_N"/>
</dbReference>
<dbReference type="CDD" id="cd03784">
    <property type="entry name" value="GT1_Gtf-like"/>
    <property type="match status" value="1"/>
</dbReference>
<dbReference type="PANTHER" id="PTHR48050">
    <property type="entry name" value="STEROL 3-BETA-GLUCOSYLTRANSFERASE"/>
    <property type="match status" value="1"/>
</dbReference>
<dbReference type="EC" id="2.4.1.173" evidence="4"/>
<evidence type="ECO:0000313" key="5">
    <source>
        <dbReference type="Proteomes" id="UP001230654"/>
    </source>
</evidence>
<dbReference type="EMBL" id="JAUSWV010000002">
    <property type="protein sequence ID" value="MDQ0585004.1"/>
    <property type="molecule type" value="Genomic_DNA"/>
</dbReference>
<dbReference type="GO" id="GO:0016906">
    <property type="term" value="F:sterol 3-beta-glucosyltransferase activity"/>
    <property type="evidence" value="ECO:0007669"/>
    <property type="project" value="UniProtKB-EC"/>
</dbReference>
<dbReference type="Pfam" id="PF06722">
    <property type="entry name" value="EryCIII-like_C"/>
    <property type="match status" value="1"/>
</dbReference>
<proteinExistence type="predicted"/>
<feature type="domain" description="Erythromycin biosynthesis protein CIII-like C-terminal" evidence="3">
    <location>
        <begin position="298"/>
        <end position="390"/>
    </location>
</feature>
<name>A0ABU0P0W6_STRRH</name>
<dbReference type="PANTHER" id="PTHR48050:SF13">
    <property type="entry name" value="STEROL 3-BETA-GLUCOSYLTRANSFERASE UGT80A2"/>
    <property type="match status" value="1"/>
</dbReference>
<dbReference type="InterPro" id="IPR050426">
    <property type="entry name" value="Glycosyltransferase_28"/>
</dbReference>
<keyword evidence="5" id="KW-1185">Reference proteome</keyword>